<dbReference type="Proteomes" id="UP000236725">
    <property type="component" value="Unassembled WGS sequence"/>
</dbReference>
<keyword evidence="6 14" id="KW-0597">Phosphoprotein</keyword>
<dbReference type="Gene3D" id="3.40.50.300">
    <property type="entry name" value="P-loop containing nucleotide triphosphate hydrolases"/>
    <property type="match status" value="1"/>
</dbReference>
<keyword evidence="9 14" id="KW-0418">Kinase</keyword>
<dbReference type="HAMAP" id="MF_00065">
    <property type="entry name" value="Adenylyl_sulf_kinase"/>
    <property type="match status" value="1"/>
</dbReference>
<proteinExistence type="inferred from homology"/>
<keyword evidence="7 14" id="KW-0808">Transferase</keyword>
<evidence type="ECO:0000256" key="8">
    <source>
        <dbReference type="ARBA" id="ARBA00022741"/>
    </source>
</evidence>
<comment type="pathway">
    <text evidence="3 14 15">Sulfur metabolism; hydrogen sulfide biosynthesis; sulfite from sulfate: step 2/3.</text>
</comment>
<dbReference type="AlphaFoldDB" id="A0A8G2BYL0"/>
<dbReference type="FunFam" id="3.40.50.300:FF:001219">
    <property type="entry name" value="Adenylyl-sulfate kinase"/>
    <property type="match status" value="1"/>
</dbReference>
<evidence type="ECO:0000256" key="15">
    <source>
        <dbReference type="RuleBase" id="RU004347"/>
    </source>
</evidence>
<dbReference type="InterPro" id="IPR059117">
    <property type="entry name" value="APS_kinase_dom"/>
</dbReference>
<dbReference type="GO" id="GO:0070814">
    <property type="term" value="P:hydrogen sulfide biosynthetic process"/>
    <property type="evidence" value="ECO:0007669"/>
    <property type="project" value="UniProtKB-UniRule"/>
</dbReference>
<dbReference type="GO" id="GO:0000103">
    <property type="term" value="P:sulfate assimilation"/>
    <property type="evidence" value="ECO:0007669"/>
    <property type="project" value="UniProtKB-UniRule"/>
</dbReference>
<gene>
    <name evidence="14" type="primary">cysC</name>
    <name evidence="17" type="ORF">SAMN05444001_12037</name>
</gene>
<feature type="binding site" evidence="14">
    <location>
        <begin position="38"/>
        <end position="45"/>
    </location>
    <ligand>
        <name>ATP</name>
        <dbReference type="ChEBI" id="CHEBI:30616"/>
    </ligand>
</feature>
<dbReference type="NCBIfam" id="NF003013">
    <property type="entry name" value="PRK03846.1"/>
    <property type="match status" value="1"/>
</dbReference>
<feature type="domain" description="APS kinase" evidence="16">
    <location>
        <begin position="31"/>
        <end position="179"/>
    </location>
</feature>
<keyword evidence="8 14" id="KW-0547">Nucleotide-binding</keyword>
<evidence type="ECO:0000259" key="16">
    <source>
        <dbReference type="Pfam" id="PF01583"/>
    </source>
</evidence>
<dbReference type="PANTHER" id="PTHR11055:SF1">
    <property type="entry name" value="PAPS SYNTHETASE, ISOFORM D"/>
    <property type="match status" value="1"/>
</dbReference>
<dbReference type="NCBIfam" id="TIGR00455">
    <property type="entry name" value="apsK"/>
    <property type="match status" value="1"/>
</dbReference>
<dbReference type="InterPro" id="IPR002891">
    <property type="entry name" value="APS"/>
</dbReference>
<evidence type="ECO:0000256" key="6">
    <source>
        <dbReference type="ARBA" id="ARBA00022553"/>
    </source>
</evidence>
<dbReference type="EC" id="2.7.1.25" evidence="5 14"/>
<evidence type="ECO:0000313" key="17">
    <source>
        <dbReference type="EMBL" id="SEG20807.1"/>
    </source>
</evidence>
<dbReference type="GO" id="GO:0004020">
    <property type="term" value="F:adenylylsulfate kinase activity"/>
    <property type="evidence" value="ECO:0007669"/>
    <property type="project" value="UniProtKB-UniRule"/>
</dbReference>
<dbReference type="Pfam" id="PF01583">
    <property type="entry name" value="APS_kinase"/>
    <property type="match status" value="1"/>
</dbReference>
<reference evidence="17 18" key="1">
    <citation type="submission" date="2016-10" db="EMBL/GenBank/DDBJ databases">
        <authorList>
            <person name="Varghese N."/>
            <person name="Submissions S."/>
        </authorList>
    </citation>
    <scope>NUCLEOTIDE SEQUENCE [LARGE SCALE GENOMIC DNA]</scope>
    <source>
        <strain evidence="17 18">DSM 29073</strain>
    </source>
</reference>
<evidence type="ECO:0000256" key="2">
    <source>
        <dbReference type="ARBA" id="ARBA00002632"/>
    </source>
</evidence>
<evidence type="ECO:0000313" key="18">
    <source>
        <dbReference type="Proteomes" id="UP000236725"/>
    </source>
</evidence>
<feature type="active site" description="Phosphoserine intermediate" evidence="14">
    <location>
        <position position="112"/>
    </location>
</feature>
<evidence type="ECO:0000256" key="1">
    <source>
        <dbReference type="ARBA" id="ARBA00001823"/>
    </source>
</evidence>
<protein>
    <recommendedName>
        <fullName evidence="5 14">Adenylyl-sulfate kinase</fullName>
        <ecNumber evidence="5 14">2.7.1.25</ecNumber>
    </recommendedName>
    <alternativeName>
        <fullName evidence="12 14">APS kinase</fullName>
    </alternativeName>
    <alternativeName>
        <fullName evidence="13 14">ATP adenosine-5'-phosphosulfate 3'-phosphotransferase</fullName>
    </alternativeName>
    <alternativeName>
        <fullName evidence="11 14">Adenosine-5'-phosphosulfate kinase</fullName>
    </alternativeName>
</protein>
<dbReference type="CDD" id="cd02027">
    <property type="entry name" value="APSK"/>
    <property type="match status" value="1"/>
</dbReference>
<evidence type="ECO:0000256" key="10">
    <source>
        <dbReference type="ARBA" id="ARBA00022840"/>
    </source>
</evidence>
<dbReference type="PANTHER" id="PTHR11055">
    <property type="entry name" value="BIFUNCTIONAL 3'-PHOSPHOADENOSINE 5'-PHOSPHOSULFATE SYNTHASE"/>
    <property type="match status" value="1"/>
</dbReference>
<comment type="catalytic activity">
    <reaction evidence="1 14 15">
        <text>adenosine 5'-phosphosulfate + ATP = 3'-phosphoadenylyl sulfate + ADP + H(+)</text>
        <dbReference type="Rhea" id="RHEA:24152"/>
        <dbReference type="ChEBI" id="CHEBI:15378"/>
        <dbReference type="ChEBI" id="CHEBI:30616"/>
        <dbReference type="ChEBI" id="CHEBI:58243"/>
        <dbReference type="ChEBI" id="CHEBI:58339"/>
        <dbReference type="ChEBI" id="CHEBI:456216"/>
        <dbReference type="EC" id="2.7.1.25"/>
    </reaction>
</comment>
<dbReference type="GO" id="GO:0005524">
    <property type="term" value="F:ATP binding"/>
    <property type="evidence" value="ECO:0007669"/>
    <property type="project" value="UniProtKB-UniRule"/>
</dbReference>
<comment type="similarity">
    <text evidence="4 14 15">Belongs to the APS kinase family.</text>
</comment>
<evidence type="ECO:0000256" key="13">
    <source>
        <dbReference type="ARBA" id="ARBA00031464"/>
    </source>
</evidence>
<evidence type="ECO:0000256" key="14">
    <source>
        <dbReference type="HAMAP-Rule" id="MF_00065"/>
    </source>
</evidence>
<comment type="caution">
    <text evidence="17">The sequence shown here is derived from an EMBL/GenBank/DDBJ whole genome shotgun (WGS) entry which is preliminary data.</text>
</comment>
<dbReference type="InterPro" id="IPR027417">
    <property type="entry name" value="P-loop_NTPase"/>
</dbReference>
<comment type="function">
    <text evidence="2 14 15">Catalyzes the synthesis of activated sulfate.</text>
</comment>
<evidence type="ECO:0000256" key="9">
    <source>
        <dbReference type="ARBA" id="ARBA00022777"/>
    </source>
</evidence>
<sequence>MMKETHSTNIYPIFDRMLGREDKEALLKQHSVMIWFTGLSGSGKSTIAIALERELNKRKLLCRILDGDNIRSGINNNLGFSAEDRIENIRRIAEVSKLFIDTGIITIAAFISPNNEMREMASSIIGKDNFLEIYVSTPLEECERRDVKGLYAKARKGEIKDFTGISAPFEAPSCPALSLDTSKLSVEESVNLLLELILPRVQNN</sequence>
<dbReference type="EMBL" id="FNVS01000020">
    <property type="protein sequence ID" value="SEG20807.1"/>
    <property type="molecule type" value="Genomic_DNA"/>
</dbReference>
<dbReference type="SUPFAM" id="SSF52540">
    <property type="entry name" value="P-loop containing nucleoside triphosphate hydrolases"/>
    <property type="match status" value="1"/>
</dbReference>
<evidence type="ECO:0000256" key="5">
    <source>
        <dbReference type="ARBA" id="ARBA00012121"/>
    </source>
</evidence>
<evidence type="ECO:0000256" key="7">
    <source>
        <dbReference type="ARBA" id="ARBA00022679"/>
    </source>
</evidence>
<dbReference type="UniPathway" id="UPA00140">
    <property type="reaction ID" value="UER00205"/>
</dbReference>
<accession>A0A8G2BYL0</accession>
<evidence type="ECO:0000256" key="4">
    <source>
        <dbReference type="ARBA" id="ARBA00007008"/>
    </source>
</evidence>
<evidence type="ECO:0000256" key="12">
    <source>
        <dbReference type="ARBA" id="ARBA00031393"/>
    </source>
</evidence>
<keyword evidence="10 14" id="KW-0067">ATP-binding</keyword>
<evidence type="ECO:0000256" key="3">
    <source>
        <dbReference type="ARBA" id="ARBA00004806"/>
    </source>
</evidence>
<evidence type="ECO:0000256" key="11">
    <source>
        <dbReference type="ARBA" id="ARBA00029724"/>
    </source>
</evidence>
<keyword evidence="18" id="KW-1185">Reference proteome</keyword>
<name>A0A8G2BYL0_9BACT</name>
<organism evidence="17 18">
    <name type="scientific">Parabacteroides chinchillae</name>
    <dbReference type="NCBI Taxonomy" id="871327"/>
    <lineage>
        <taxon>Bacteria</taxon>
        <taxon>Pseudomonadati</taxon>
        <taxon>Bacteroidota</taxon>
        <taxon>Bacteroidia</taxon>
        <taxon>Bacteroidales</taxon>
        <taxon>Tannerellaceae</taxon>
        <taxon>Parabacteroides</taxon>
    </lineage>
</organism>